<evidence type="ECO:0000256" key="8">
    <source>
        <dbReference type="RuleBase" id="RU079119"/>
    </source>
</evidence>
<dbReference type="Proteomes" id="UP000245119">
    <property type="component" value="Linkage Group LG3"/>
</dbReference>
<name>A0A2T7PL23_POMCA</name>
<evidence type="ECO:0000256" key="1">
    <source>
        <dbReference type="ARBA" id="ARBA00004141"/>
    </source>
</evidence>
<dbReference type="EMBL" id="PZQS01000003">
    <property type="protein sequence ID" value="PVD34087.1"/>
    <property type="molecule type" value="Genomic_DNA"/>
</dbReference>
<keyword evidence="8" id="KW-0012">Acyltransferase</keyword>
<dbReference type="GO" id="GO:0019706">
    <property type="term" value="F:protein-cysteine S-palmitoyltransferase activity"/>
    <property type="evidence" value="ECO:0007669"/>
    <property type="project" value="UniProtKB-EC"/>
</dbReference>
<feature type="transmembrane region" description="Helical" evidence="8">
    <location>
        <begin position="454"/>
        <end position="476"/>
    </location>
</feature>
<evidence type="ECO:0000259" key="10">
    <source>
        <dbReference type="Pfam" id="PF01529"/>
    </source>
</evidence>
<feature type="repeat" description="ANK" evidence="7">
    <location>
        <begin position="162"/>
        <end position="195"/>
    </location>
</feature>
<feature type="transmembrane region" description="Helical" evidence="8">
    <location>
        <begin position="277"/>
        <end position="294"/>
    </location>
</feature>
<comment type="caution">
    <text evidence="11">The sequence shown here is derived from an EMBL/GenBank/DDBJ whole genome shotgun (WGS) entry which is preliminary data.</text>
</comment>
<keyword evidence="5 7" id="KW-0040">ANK repeat</keyword>
<dbReference type="PROSITE" id="PS50216">
    <property type="entry name" value="DHHC"/>
    <property type="match status" value="1"/>
</dbReference>
<feature type="region of interest" description="Disordered" evidence="9">
    <location>
        <begin position="1"/>
        <end position="26"/>
    </location>
</feature>
<sequence length="640" mass="73129">MFVGFLQETDTTATSPNTQQPSVPQQEDYKNFDIVRAVQYGIFPRVRELVEAGFDVNQMDHENVSLLHWAAINNRLDIVRYLISKGAIIDRIGGDLNSTAMHWATRQGHLAMVVLLMGHGADPSSFDGEGYSCIHLAAQFGHTAIVAYLIAKGEDVDVLDKTGMTPLMWASYRVFGYDPVRLLLTFGASLNKVDKFHGNTALHWACQTGNHIVIHMLLESGADLNIINAKGQSPLDVAMAAQNMELVRRLRITRYEQGLDIRHPLQSFTTNKKVRKYIGYIFPFLALFVIGWIPEMEASLLVKLLLAVPAILIWRVCANLFFDETMTHIMPVAIYLATKFWMYFTWFFYLVPYVDSFRANVLFSVNTVLLTYNFYKAWRTDPGFLKSNREDKMKTILELAESQTLTLSQFCSTCLIRRPLRSKHCSVCNRCVAKFDHHCPWIDNCVGVYNHKYFLGYLFFLSGMILWCLYGCILFWKHSCNLDFYEDGITGIIYKIFKASPWVGWIGLNAVGHLIWVTVLFVCQLYQVAWLGMTTNERLNKARYFYQQQLMGGMPGQEDHAHGHSHGGEEKCSHKHKMPKISSPFHRGVVRNLVDVLDIRCCGLFRPSSVDWTTHYSLDAESKATLRTALGMDQKSYEFV</sequence>
<dbReference type="SUPFAM" id="SSF48403">
    <property type="entry name" value="Ankyrin repeat"/>
    <property type="match status" value="1"/>
</dbReference>
<keyword evidence="4 8" id="KW-1133">Transmembrane helix</keyword>
<gene>
    <name evidence="11" type="ORF">C0Q70_05350</name>
</gene>
<feature type="transmembrane region" description="Helical" evidence="8">
    <location>
        <begin position="510"/>
        <end position="533"/>
    </location>
</feature>
<feature type="domain" description="Palmitoyltransferase DHHC" evidence="10">
    <location>
        <begin position="408"/>
        <end position="541"/>
    </location>
</feature>
<feature type="compositionally biased region" description="Polar residues" evidence="9">
    <location>
        <begin position="8"/>
        <end position="25"/>
    </location>
</feature>
<evidence type="ECO:0000256" key="6">
    <source>
        <dbReference type="ARBA" id="ARBA00023136"/>
    </source>
</evidence>
<dbReference type="OrthoDB" id="6781668at2759"/>
<accession>A0A2T7PL23</accession>
<keyword evidence="12" id="KW-1185">Reference proteome</keyword>
<comment type="domain">
    <text evidence="8">The DHHC domain is required for palmitoyltransferase activity.</text>
</comment>
<keyword evidence="2 8" id="KW-0812">Transmembrane</keyword>
<dbReference type="PANTHER" id="PTHR24161">
    <property type="entry name" value="ANK_REP_REGION DOMAIN-CONTAINING PROTEIN-RELATED"/>
    <property type="match status" value="1"/>
</dbReference>
<feature type="repeat" description="ANK" evidence="7">
    <location>
        <begin position="62"/>
        <end position="94"/>
    </location>
</feature>
<dbReference type="PROSITE" id="PS50088">
    <property type="entry name" value="ANK_REPEAT"/>
    <property type="match status" value="5"/>
</dbReference>
<feature type="repeat" description="ANK" evidence="7">
    <location>
        <begin position="96"/>
        <end position="128"/>
    </location>
</feature>
<dbReference type="PANTHER" id="PTHR24161:SF85">
    <property type="entry name" value="PALMITOYLTRANSFERASE HIP14"/>
    <property type="match status" value="1"/>
</dbReference>
<feature type="transmembrane region" description="Helical" evidence="8">
    <location>
        <begin position="329"/>
        <end position="351"/>
    </location>
</feature>
<dbReference type="STRING" id="400727.A0A2T7PL23"/>
<dbReference type="Gene3D" id="1.25.40.20">
    <property type="entry name" value="Ankyrin repeat-containing domain"/>
    <property type="match status" value="1"/>
</dbReference>
<dbReference type="InterPro" id="IPR002110">
    <property type="entry name" value="Ankyrin_rpt"/>
</dbReference>
<protein>
    <recommendedName>
        <fullName evidence="8">Palmitoyltransferase</fullName>
        <ecNumber evidence="8">2.3.1.225</ecNumber>
    </recommendedName>
</protein>
<dbReference type="SMART" id="SM00248">
    <property type="entry name" value="ANK"/>
    <property type="match status" value="6"/>
</dbReference>
<dbReference type="Pfam" id="PF01529">
    <property type="entry name" value="DHHC"/>
    <property type="match status" value="1"/>
</dbReference>
<dbReference type="AlphaFoldDB" id="A0A2T7PL23"/>
<evidence type="ECO:0000256" key="4">
    <source>
        <dbReference type="ARBA" id="ARBA00022989"/>
    </source>
</evidence>
<dbReference type="GO" id="GO:0016020">
    <property type="term" value="C:membrane"/>
    <property type="evidence" value="ECO:0007669"/>
    <property type="project" value="UniProtKB-SubCell"/>
</dbReference>
<feature type="repeat" description="ANK" evidence="7">
    <location>
        <begin position="197"/>
        <end position="229"/>
    </location>
</feature>
<evidence type="ECO:0000256" key="9">
    <source>
        <dbReference type="SAM" id="MobiDB-lite"/>
    </source>
</evidence>
<dbReference type="Pfam" id="PF00023">
    <property type="entry name" value="Ank"/>
    <property type="match status" value="1"/>
</dbReference>
<evidence type="ECO:0000256" key="3">
    <source>
        <dbReference type="ARBA" id="ARBA00022737"/>
    </source>
</evidence>
<feature type="repeat" description="ANK" evidence="7">
    <location>
        <begin position="129"/>
        <end position="161"/>
    </location>
</feature>
<keyword evidence="8" id="KW-0808">Transferase</keyword>
<keyword evidence="6 8" id="KW-0472">Membrane</keyword>
<evidence type="ECO:0000313" key="12">
    <source>
        <dbReference type="Proteomes" id="UP000245119"/>
    </source>
</evidence>
<dbReference type="InterPro" id="IPR001594">
    <property type="entry name" value="Palmitoyltrfase_DHHC"/>
</dbReference>
<keyword evidence="3" id="KW-0677">Repeat</keyword>
<dbReference type="InterPro" id="IPR036770">
    <property type="entry name" value="Ankyrin_rpt-contain_sf"/>
</dbReference>
<evidence type="ECO:0000313" key="11">
    <source>
        <dbReference type="EMBL" id="PVD34087.1"/>
    </source>
</evidence>
<evidence type="ECO:0000256" key="5">
    <source>
        <dbReference type="ARBA" id="ARBA00023043"/>
    </source>
</evidence>
<comment type="subcellular location">
    <subcellularLocation>
        <location evidence="1">Membrane</location>
        <topology evidence="1">Multi-pass membrane protein</topology>
    </subcellularLocation>
</comment>
<evidence type="ECO:0000256" key="7">
    <source>
        <dbReference type="PROSITE-ProRule" id="PRU00023"/>
    </source>
</evidence>
<comment type="similarity">
    <text evidence="8">Belongs to the DHHC palmitoyltransferase family.</text>
</comment>
<dbReference type="Pfam" id="PF12796">
    <property type="entry name" value="Ank_2"/>
    <property type="match status" value="2"/>
</dbReference>
<comment type="catalytic activity">
    <reaction evidence="8">
        <text>L-cysteinyl-[protein] + hexadecanoyl-CoA = S-hexadecanoyl-L-cysteinyl-[protein] + CoA</text>
        <dbReference type="Rhea" id="RHEA:36683"/>
        <dbReference type="Rhea" id="RHEA-COMP:10131"/>
        <dbReference type="Rhea" id="RHEA-COMP:11032"/>
        <dbReference type="ChEBI" id="CHEBI:29950"/>
        <dbReference type="ChEBI" id="CHEBI:57287"/>
        <dbReference type="ChEBI" id="CHEBI:57379"/>
        <dbReference type="ChEBI" id="CHEBI:74151"/>
        <dbReference type="EC" id="2.3.1.225"/>
    </reaction>
</comment>
<organism evidence="11 12">
    <name type="scientific">Pomacea canaliculata</name>
    <name type="common">Golden apple snail</name>
    <dbReference type="NCBI Taxonomy" id="400727"/>
    <lineage>
        <taxon>Eukaryota</taxon>
        <taxon>Metazoa</taxon>
        <taxon>Spiralia</taxon>
        <taxon>Lophotrochozoa</taxon>
        <taxon>Mollusca</taxon>
        <taxon>Gastropoda</taxon>
        <taxon>Caenogastropoda</taxon>
        <taxon>Architaenioglossa</taxon>
        <taxon>Ampullarioidea</taxon>
        <taxon>Ampullariidae</taxon>
        <taxon>Pomacea</taxon>
    </lineage>
</organism>
<evidence type="ECO:0000256" key="2">
    <source>
        <dbReference type="ARBA" id="ARBA00022692"/>
    </source>
</evidence>
<dbReference type="PROSITE" id="PS50297">
    <property type="entry name" value="ANK_REP_REGION"/>
    <property type="match status" value="4"/>
</dbReference>
<dbReference type="EC" id="2.3.1.225" evidence="8"/>
<dbReference type="PRINTS" id="PR01415">
    <property type="entry name" value="ANKYRIN"/>
</dbReference>
<proteinExistence type="inferred from homology"/>
<reference evidence="11 12" key="1">
    <citation type="submission" date="2018-04" db="EMBL/GenBank/DDBJ databases">
        <title>The genome of golden apple snail Pomacea canaliculata provides insight into stress tolerance and invasive adaptation.</title>
        <authorList>
            <person name="Liu C."/>
            <person name="Liu B."/>
            <person name="Ren Y."/>
            <person name="Zhang Y."/>
            <person name="Wang H."/>
            <person name="Li S."/>
            <person name="Jiang F."/>
            <person name="Yin L."/>
            <person name="Zhang G."/>
            <person name="Qian W."/>
            <person name="Fan W."/>
        </authorList>
    </citation>
    <scope>NUCLEOTIDE SEQUENCE [LARGE SCALE GENOMIC DNA]</scope>
    <source>
        <strain evidence="11">SZHN2017</strain>
        <tissue evidence="11">Muscle</tissue>
    </source>
</reference>
<feature type="transmembrane region" description="Helical" evidence="8">
    <location>
        <begin position="300"/>
        <end position="322"/>
    </location>
</feature>